<dbReference type="GO" id="GO:0003995">
    <property type="term" value="F:acyl-CoA dehydrogenase activity"/>
    <property type="evidence" value="ECO:0007669"/>
    <property type="project" value="InterPro"/>
</dbReference>
<keyword evidence="5" id="KW-0560">Oxidoreductase</keyword>
<evidence type="ECO:0000259" key="7">
    <source>
        <dbReference type="Pfam" id="PF02770"/>
    </source>
</evidence>
<accession>X0WG55</accession>
<dbReference type="FunFam" id="1.10.540.10:FF:000002">
    <property type="entry name" value="Acyl-CoA dehydrogenase FadE19"/>
    <property type="match status" value="1"/>
</dbReference>
<feature type="domain" description="Acyl-CoA dehydrogenase/oxidase C-terminal" evidence="6">
    <location>
        <begin position="213"/>
        <end position="257"/>
    </location>
</feature>
<dbReference type="GO" id="GO:0050660">
    <property type="term" value="F:flavin adenine dinucleotide binding"/>
    <property type="evidence" value="ECO:0007669"/>
    <property type="project" value="InterPro"/>
</dbReference>
<dbReference type="EMBL" id="BARS01030581">
    <property type="protein sequence ID" value="GAG23483.1"/>
    <property type="molecule type" value="Genomic_DNA"/>
</dbReference>
<keyword evidence="4" id="KW-0274">FAD</keyword>
<comment type="similarity">
    <text evidence="2">Belongs to the acyl-CoA dehydrogenase family.</text>
</comment>
<dbReference type="Gene3D" id="1.20.140.10">
    <property type="entry name" value="Butyryl-CoA Dehydrogenase, subunit A, domain 3"/>
    <property type="match status" value="1"/>
</dbReference>
<evidence type="ECO:0000256" key="2">
    <source>
        <dbReference type="ARBA" id="ARBA00009347"/>
    </source>
</evidence>
<dbReference type="Gene3D" id="1.10.540.10">
    <property type="entry name" value="Acyl-CoA dehydrogenase/oxidase, N-terminal domain"/>
    <property type="match status" value="1"/>
</dbReference>
<evidence type="ECO:0000256" key="5">
    <source>
        <dbReference type="ARBA" id="ARBA00023002"/>
    </source>
</evidence>
<comment type="caution">
    <text evidence="9">The sequence shown here is derived from an EMBL/GenBank/DDBJ whole genome shotgun (WGS) entry which is preliminary data.</text>
</comment>
<reference evidence="9" key="1">
    <citation type="journal article" date="2014" name="Front. Microbiol.">
        <title>High frequency of phylogenetically diverse reductive dehalogenase-homologous genes in deep subseafloor sedimentary metagenomes.</title>
        <authorList>
            <person name="Kawai M."/>
            <person name="Futagami T."/>
            <person name="Toyoda A."/>
            <person name="Takaki Y."/>
            <person name="Nishi S."/>
            <person name="Hori S."/>
            <person name="Arai W."/>
            <person name="Tsubouchi T."/>
            <person name="Morono Y."/>
            <person name="Uchiyama I."/>
            <person name="Ito T."/>
            <person name="Fujiyama A."/>
            <person name="Inagaki F."/>
            <person name="Takami H."/>
        </authorList>
    </citation>
    <scope>NUCLEOTIDE SEQUENCE</scope>
    <source>
        <strain evidence="9">Expedition CK06-06</strain>
    </source>
</reference>
<feature type="domain" description="Acyl-CoA dehydrogenase/oxidase N-terminal" evidence="8">
    <location>
        <begin position="1"/>
        <end position="101"/>
    </location>
</feature>
<gene>
    <name evidence="9" type="ORF">S01H1_47686</name>
</gene>
<sequence length="262" mass="27735">RDFATKDVAPKAAEIDKNHRYPGELVAKMAELGLMGVMVDPDCGGAGMDTVCYILALEEISAACASTGVIMSVNNSLVCDPVERNATPGQKEKFLKPLASGRKLGCFGLTEPNAGTDVVAQRTTAVPDGDEWVLNGTKNFITNGKEADIAVVFAMTDKAAKHKGMSAFIVEKGTPGFDIGKVEDKLGICGSSTTELVFEDCRIPKDNLLGKEGDGFRISMQTLDGGRIGIAAQALGIARAALDASKKHAKEREQFGKQGRIL</sequence>
<name>X0WG55_9ZZZZ</name>
<evidence type="ECO:0000259" key="6">
    <source>
        <dbReference type="Pfam" id="PF00441"/>
    </source>
</evidence>
<keyword evidence="3" id="KW-0285">Flavoprotein</keyword>
<dbReference type="GO" id="GO:0033539">
    <property type="term" value="P:fatty acid beta-oxidation using acyl-CoA dehydrogenase"/>
    <property type="evidence" value="ECO:0007669"/>
    <property type="project" value="TreeGrafter"/>
</dbReference>
<organism evidence="9">
    <name type="scientific">marine sediment metagenome</name>
    <dbReference type="NCBI Taxonomy" id="412755"/>
    <lineage>
        <taxon>unclassified sequences</taxon>
        <taxon>metagenomes</taxon>
        <taxon>ecological metagenomes</taxon>
    </lineage>
</organism>
<feature type="domain" description="Acyl-CoA oxidase/dehydrogenase middle" evidence="7">
    <location>
        <begin position="106"/>
        <end position="201"/>
    </location>
</feature>
<dbReference type="PANTHER" id="PTHR43884">
    <property type="entry name" value="ACYL-COA DEHYDROGENASE"/>
    <property type="match status" value="1"/>
</dbReference>
<dbReference type="PROSITE" id="PS00072">
    <property type="entry name" value="ACYL_COA_DH_1"/>
    <property type="match status" value="1"/>
</dbReference>
<feature type="non-terminal residue" evidence="9">
    <location>
        <position position="262"/>
    </location>
</feature>
<dbReference type="InterPro" id="IPR006089">
    <property type="entry name" value="Acyl-CoA_DH_CS"/>
</dbReference>
<dbReference type="InterPro" id="IPR009075">
    <property type="entry name" value="AcylCo_DH/oxidase_C"/>
</dbReference>
<dbReference type="FunFam" id="2.40.110.10:FF:000001">
    <property type="entry name" value="Acyl-CoA dehydrogenase, mitochondrial"/>
    <property type="match status" value="1"/>
</dbReference>
<protein>
    <recommendedName>
        <fullName evidence="10">Acyl-CoA dehydrogenase</fullName>
    </recommendedName>
</protein>
<dbReference type="Pfam" id="PF02770">
    <property type="entry name" value="Acyl-CoA_dh_M"/>
    <property type="match status" value="1"/>
</dbReference>
<dbReference type="Pfam" id="PF02771">
    <property type="entry name" value="Acyl-CoA_dh_N"/>
    <property type="match status" value="1"/>
</dbReference>
<dbReference type="InterPro" id="IPR013786">
    <property type="entry name" value="AcylCoA_DH/ox_N"/>
</dbReference>
<dbReference type="Pfam" id="PF00441">
    <property type="entry name" value="Acyl-CoA_dh_1"/>
    <property type="match status" value="1"/>
</dbReference>
<comment type="cofactor">
    <cofactor evidence="1">
        <name>FAD</name>
        <dbReference type="ChEBI" id="CHEBI:57692"/>
    </cofactor>
</comment>
<evidence type="ECO:0000256" key="4">
    <source>
        <dbReference type="ARBA" id="ARBA00022827"/>
    </source>
</evidence>
<dbReference type="InterPro" id="IPR009100">
    <property type="entry name" value="AcylCoA_DH/oxidase_NM_dom_sf"/>
</dbReference>
<dbReference type="SUPFAM" id="SSF47203">
    <property type="entry name" value="Acyl-CoA dehydrogenase C-terminal domain-like"/>
    <property type="match status" value="1"/>
</dbReference>
<proteinExistence type="inferred from homology"/>
<feature type="non-terminal residue" evidence="9">
    <location>
        <position position="1"/>
    </location>
</feature>
<dbReference type="PANTHER" id="PTHR43884:SF12">
    <property type="entry name" value="ISOVALERYL-COA DEHYDROGENASE, MITOCHONDRIAL-RELATED"/>
    <property type="match status" value="1"/>
</dbReference>
<evidence type="ECO:0000256" key="1">
    <source>
        <dbReference type="ARBA" id="ARBA00001974"/>
    </source>
</evidence>
<dbReference type="InterPro" id="IPR037069">
    <property type="entry name" value="AcylCoA_DH/ox_N_sf"/>
</dbReference>
<evidence type="ECO:0008006" key="10">
    <source>
        <dbReference type="Google" id="ProtNLM"/>
    </source>
</evidence>
<dbReference type="GO" id="GO:0046359">
    <property type="term" value="P:butyrate catabolic process"/>
    <property type="evidence" value="ECO:0007669"/>
    <property type="project" value="TreeGrafter"/>
</dbReference>
<dbReference type="InterPro" id="IPR036250">
    <property type="entry name" value="AcylCo_DH-like_C"/>
</dbReference>
<dbReference type="Gene3D" id="2.40.110.10">
    <property type="entry name" value="Butyryl-CoA Dehydrogenase, subunit A, domain 2"/>
    <property type="match status" value="1"/>
</dbReference>
<evidence type="ECO:0000259" key="8">
    <source>
        <dbReference type="Pfam" id="PF02771"/>
    </source>
</evidence>
<dbReference type="InterPro" id="IPR046373">
    <property type="entry name" value="Acyl-CoA_Oxase/DH_mid-dom_sf"/>
</dbReference>
<evidence type="ECO:0000313" key="9">
    <source>
        <dbReference type="EMBL" id="GAG23483.1"/>
    </source>
</evidence>
<dbReference type="SUPFAM" id="SSF56645">
    <property type="entry name" value="Acyl-CoA dehydrogenase NM domain-like"/>
    <property type="match status" value="1"/>
</dbReference>
<dbReference type="InterPro" id="IPR006091">
    <property type="entry name" value="Acyl-CoA_Oxase/DH_mid-dom"/>
</dbReference>
<dbReference type="AlphaFoldDB" id="X0WG55"/>
<evidence type="ECO:0000256" key="3">
    <source>
        <dbReference type="ARBA" id="ARBA00022630"/>
    </source>
</evidence>